<feature type="DNA-binding region" description="H-T-H motif" evidence="4">
    <location>
        <begin position="46"/>
        <end position="65"/>
    </location>
</feature>
<accession>A0A6I4P0G3</accession>
<keyword evidence="3" id="KW-0804">Transcription</keyword>
<evidence type="ECO:0000256" key="4">
    <source>
        <dbReference type="PROSITE-ProRule" id="PRU00335"/>
    </source>
</evidence>
<evidence type="ECO:0000256" key="1">
    <source>
        <dbReference type="ARBA" id="ARBA00023015"/>
    </source>
</evidence>
<dbReference type="RefSeq" id="WP_160424809.1">
    <property type="nucleotide sequence ID" value="NZ_WSTA01000044.1"/>
</dbReference>
<protein>
    <submittedName>
        <fullName evidence="7">TetR family transcriptional regulator</fullName>
    </submittedName>
</protein>
<gene>
    <name evidence="7" type="ORF">GB864_10530</name>
</gene>
<dbReference type="InterPro" id="IPR050109">
    <property type="entry name" value="HTH-type_TetR-like_transc_reg"/>
</dbReference>
<dbReference type="EMBL" id="WSTA01000044">
    <property type="protein sequence ID" value="MWB98982.1"/>
    <property type="molecule type" value="Genomic_DNA"/>
</dbReference>
<sequence length="224" mass="24503">MSDDAAAPAGPATPRRRGYAKGRARRDEIIRIATEHFAERGFQAATILDIAAACGISRAGLLHHFPDKEHLLEAVLEARDAEDRDRFNPYVEAAGAIGVFRGMVDLAEHNRLVPGLIELFVRLSAEASTPEHPAHEYFRERAERIRVGTARAVRGAVRAGHLRAGLEADSAALQLGALMDGLQSQWLFDRSIDLAGSVRDLLDDWMTPEGRRAFDAVEPVAHVA</sequence>
<dbReference type="AlphaFoldDB" id="A0A6I4P0G3"/>
<dbReference type="PANTHER" id="PTHR30055">
    <property type="entry name" value="HTH-TYPE TRANSCRIPTIONAL REGULATOR RUTR"/>
    <property type="match status" value="1"/>
</dbReference>
<keyword evidence="1" id="KW-0805">Transcription regulation</keyword>
<evidence type="ECO:0000256" key="5">
    <source>
        <dbReference type="SAM" id="MobiDB-lite"/>
    </source>
</evidence>
<reference evidence="7 8" key="1">
    <citation type="submission" date="2019-12" db="EMBL/GenBank/DDBJ databases">
        <authorList>
            <person name="Kim Y.S."/>
        </authorList>
    </citation>
    <scope>NUCLEOTIDE SEQUENCE [LARGE SCALE GENOMIC DNA]</scope>
    <source>
        <strain evidence="7 8">MMS17-SY077</strain>
    </source>
</reference>
<dbReference type="Gene3D" id="1.10.357.10">
    <property type="entry name" value="Tetracycline Repressor, domain 2"/>
    <property type="match status" value="1"/>
</dbReference>
<feature type="region of interest" description="Disordered" evidence="5">
    <location>
        <begin position="1"/>
        <end position="22"/>
    </location>
</feature>
<feature type="domain" description="HTH tetR-type" evidence="6">
    <location>
        <begin position="23"/>
        <end position="83"/>
    </location>
</feature>
<keyword evidence="2 4" id="KW-0238">DNA-binding</keyword>
<evidence type="ECO:0000259" key="6">
    <source>
        <dbReference type="PROSITE" id="PS50977"/>
    </source>
</evidence>
<dbReference type="InterPro" id="IPR009057">
    <property type="entry name" value="Homeodomain-like_sf"/>
</dbReference>
<dbReference type="InterPro" id="IPR001647">
    <property type="entry name" value="HTH_TetR"/>
</dbReference>
<organism evidence="7 8">
    <name type="scientific">Agromyces seonyuensis</name>
    <dbReference type="NCBI Taxonomy" id="2662446"/>
    <lineage>
        <taxon>Bacteria</taxon>
        <taxon>Bacillati</taxon>
        <taxon>Actinomycetota</taxon>
        <taxon>Actinomycetes</taxon>
        <taxon>Micrococcales</taxon>
        <taxon>Microbacteriaceae</taxon>
        <taxon>Agromyces</taxon>
    </lineage>
</organism>
<dbReference type="PANTHER" id="PTHR30055:SF234">
    <property type="entry name" value="HTH-TYPE TRANSCRIPTIONAL REGULATOR BETI"/>
    <property type="match status" value="1"/>
</dbReference>
<dbReference type="Pfam" id="PF00440">
    <property type="entry name" value="TetR_N"/>
    <property type="match status" value="1"/>
</dbReference>
<dbReference type="SUPFAM" id="SSF46689">
    <property type="entry name" value="Homeodomain-like"/>
    <property type="match status" value="1"/>
</dbReference>
<evidence type="ECO:0000256" key="3">
    <source>
        <dbReference type="ARBA" id="ARBA00023163"/>
    </source>
</evidence>
<feature type="compositionally biased region" description="Low complexity" evidence="5">
    <location>
        <begin position="1"/>
        <end position="13"/>
    </location>
</feature>
<keyword evidence="8" id="KW-1185">Reference proteome</keyword>
<proteinExistence type="predicted"/>
<dbReference type="SUPFAM" id="SSF48498">
    <property type="entry name" value="Tetracyclin repressor-like, C-terminal domain"/>
    <property type="match status" value="1"/>
</dbReference>
<comment type="caution">
    <text evidence="7">The sequence shown here is derived from an EMBL/GenBank/DDBJ whole genome shotgun (WGS) entry which is preliminary data.</text>
</comment>
<evidence type="ECO:0000256" key="2">
    <source>
        <dbReference type="ARBA" id="ARBA00023125"/>
    </source>
</evidence>
<dbReference type="Proteomes" id="UP000438182">
    <property type="component" value="Unassembled WGS sequence"/>
</dbReference>
<evidence type="ECO:0000313" key="8">
    <source>
        <dbReference type="Proteomes" id="UP000438182"/>
    </source>
</evidence>
<evidence type="ECO:0000313" key="7">
    <source>
        <dbReference type="EMBL" id="MWB98982.1"/>
    </source>
</evidence>
<name>A0A6I4P0G3_9MICO</name>
<dbReference type="GO" id="GO:0000976">
    <property type="term" value="F:transcription cis-regulatory region binding"/>
    <property type="evidence" value="ECO:0007669"/>
    <property type="project" value="TreeGrafter"/>
</dbReference>
<dbReference type="GO" id="GO:0003700">
    <property type="term" value="F:DNA-binding transcription factor activity"/>
    <property type="evidence" value="ECO:0007669"/>
    <property type="project" value="TreeGrafter"/>
</dbReference>
<dbReference type="InterPro" id="IPR036271">
    <property type="entry name" value="Tet_transcr_reg_TetR-rel_C_sf"/>
</dbReference>
<dbReference type="PRINTS" id="PR00455">
    <property type="entry name" value="HTHTETR"/>
</dbReference>
<dbReference type="PROSITE" id="PS50977">
    <property type="entry name" value="HTH_TETR_2"/>
    <property type="match status" value="1"/>
</dbReference>